<evidence type="ECO:0000256" key="2">
    <source>
        <dbReference type="SAM" id="MobiDB-lite"/>
    </source>
</evidence>
<keyword evidence="5" id="KW-1185">Reference proteome</keyword>
<organism evidence="4 5">
    <name type="scientific">Solanum verrucosum</name>
    <dbReference type="NCBI Taxonomy" id="315347"/>
    <lineage>
        <taxon>Eukaryota</taxon>
        <taxon>Viridiplantae</taxon>
        <taxon>Streptophyta</taxon>
        <taxon>Embryophyta</taxon>
        <taxon>Tracheophyta</taxon>
        <taxon>Spermatophyta</taxon>
        <taxon>Magnoliopsida</taxon>
        <taxon>eudicotyledons</taxon>
        <taxon>Gunneridae</taxon>
        <taxon>Pentapetalae</taxon>
        <taxon>asterids</taxon>
        <taxon>lamiids</taxon>
        <taxon>Solanales</taxon>
        <taxon>Solanaceae</taxon>
        <taxon>Solanoideae</taxon>
        <taxon>Solaneae</taxon>
        <taxon>Solanum</taxon>
    </lineage>
</organism>
<dbReference type="EMBL" id="CP133620">
    <property type="protein sequence ID" value="WMV44574.1"/>
    <property type="molecule type" value="Genomic_DNA"/>
</dbReference>
<evidence type="ECO:0000259" key="3">
    <source>
        <dbReference type="PROSITE" id="PS50969"/>
    </source>
</evidence>
<protein>
    <recommendedName>
        <fullName evidence="1">Mitochondrial import inner membrane translocase subunit TIM50</fullName>
    </recommendedName>
</protein>
<dbReference type="InterPro" id="IPR023214">
    <property type="entry name" value="HAD_sf"/>
</dbReference>
<proteinExistence type="inferred from homology"/>
<dbReference type="GO" id="GO:0015031">
    <property type="term" value="P:protein transport"/>
    <property type="evidence" value="ECO:0007669"/>
    <property type="project" value="UniProtKB-KW"/>
</dbReference>
<feature type="compositionally biased region" description="Basic and acidic residues" evidence="2">
    <location>
        <begin position="13"/>
        <end position="26"/>
    </location>
</feature>
<name>A0AAF0UEV5_SOLVR</name>
<dbReference type="AlphaFoldDB" id="A0AAF0UEV5"/>
<feature type="domain" description="FCP1 homology" evidence="3">
    <location>
        <begin position="1"/>
        <end position="189"/>
    </location>
</feature>
<dbReference type="PANTHER" id="PTHR12210">
    <property type="entry name" value="DULLARD PROTEIN PHOSPHATASE"/>
    <property type="match status" value="1"/>
</dbReference>
<comment type="similarity">
    <text evidence="1">Belongs to the TIM50 family.</text>
</comment>
<dbReference type="Pfam" id="PF03031">
    <property type="entry name" value="NIF"/>
    <property type="match status" value="2"/>
</dbReference>
<dbReference type="SMART" id="SM00577">
    <property type="entry name" value="CPDc"/>
    <property type="match status" value="2"/>
</dbReference>
<comment type="subcellular location">
    <subcellularLocation>
        <location evidence="1">Mitochondrion inner membrane</location>
        <topology evidence="1">Single-pass membrane protein</topology>
    </subcellularLocation>
</comment>
<keyword evidence="1" id="KW-0813">Transport</keyword>
<keyword evidence="1" id="KW-0811">Translocation</keyword>
<dbReference type="InterPro" id="IPR050365">
    <property type="entry name" value="TIM50"/>
</dbReference>
<evidence type="ECO:0000256" key="1">
    <source>
        <dbReference type="RuleBase" id="RU365079"/>
    </source>
</evidence>
<dbReference type="GO" id="GO:0005744">
    <property type="term" value="C:TIM23 mitochondrial import inner membrane translocase complex"/>
    <property type="evidence" value="ECO:0007669"/>
    <property type="project" value="UniProtKB-UniRule"/>
</dbReference>
<keyword evidence="1" id="KW-0809">Transit peptide</keyword>
<gene>
    <name evidence="4" type="ORF">MTR67_037959</name>
</gene>
<keyword evidence="1" id="KW-0496">Mitochondrion</keyword>
<feature type="compositionally biased region" description="Low complexity" evidence="2">
    <location>
        <begin position="1"/>
        <end position="12"/>
    </location>
</feature>
<reference evidence="4" key="1">
    <citation type="submission" date="2023-08" db="EMBL/GenBank/DDBJ databases">
        <title>A de novo genome assembly of Solanum verrucosum Schlechtendal, a Mexican diploid species geographically isolated from the other diploid A-genome species in potato relatives.</title>
        <authorList>
            <person name="Hosaka K."/>
        </authorList>
    </citation>
    <scope>NUCLEOTIDE SEQUENCE</scope>
    <source>
        <tissue evidence="4">Young leaves</tissue>
    </source>
</reference>
<comment type="subunit">
    <text evidence="1">Component of the TIM23 complex.</text>
</comment>
<dbReference type="SUPFAM" id="SSF56784">
    <property type="entry name" value="HAD-like"/>
    <property type="match status" value="2"/>
</dbReference>
<comment type="function">
    <text evidence="1">Essential component of the TIM23 complex, a complex that mediates the translocation of transit peptide-containing proteins across the mitochondrial inner membrane.</text>
</comment>
<dbReference type="Proteomes" id="UP001234989">
    <property type="component" value="Chromosome 9"/>
</dbReference>
<evidence type="ECO:0000313" key="5">
    <source>
        <dbReference type="Proteomes" id="UP001234989"/>
    </source>
</evidence>
<feature type="region of interest" description="Disordered" evidence="2">
    <location>
        <begin position="1"/>
        <end position="31"/>
    </location>
</feature>
<sequence length="410" mass="47385">MTSNLKLKNVVVDSDKDNSDREDEKGASPQRVCGAEIHPRPCSRQFPRTVFKRPYCDQFMKFCLERFEVGLWSSAMDRNVEPILDNIMIGLRKKLVFVWDQEKCIDSGFPTVEKQNKPIFLKQLKKIWENNYYGGRFSESNTLLIDDEPHVALLNPPNTAVFPPAYKVKNKRDTFLDSKGEMHEFLEGLVDVDDVPTVHRQNRFSVQTYKPDLVCGNFTVFKRPFCDQFLKFCLERFEVGIWSSAMERNMDAILDNIMVGLRRKLLFVWDQEKCIDSGFKCLEKKEKPIFLKQMKKIWENKYNLLPFRGGKFSESNTLMIDDEPHTALINPPNTAIFPPVFKVGNGKDTFLGPKGDLQKFLDGLVDANDVPTYVEEHSLIGQPAITTSHPDWNYYAKIIICFVGIKKEIL</sequence>
<keyword evidence="1" id="KW-0653">Protein transport</keyword>
<evidence type="ECO:0000313" key="4">
    <source>
        <dbReference type="EMBL" id="WMV44574.1"/>
    </source>
</evidence>
<accession>A0AAF0UEV5</accession>
<dbReference type="Gene3D" id="3.40.50.1000">
    <property type="entry name" value="HAD superfamily/HAD-like"/>
    <property type="match status" value="2"/>
</dbReference>
<dbReference type="InterPro" id="IPR036412">
    <property type="entry name" value="HAD-like_sf"/>
</dbReference>
<feature type="domain" description="FCP1 homology" evidence="3">
    <location>
        <begin position="181"/>
        <end position="364"/>
    </location>
</feature>
<dbReference type="InterPro" id="IPR004274">
    <property type="entry name" value="FCP1_dom"/>
</dbReference>
<dbReference type="PROSITE" id="PS50969">
    <property type="entry name" value="FCP1"/>
    <property type="match status" value="2"/>
</dbReference>